<dbReference type="RefSeq" id="WP_126383005.1">
    <property type="nucleotide sequence ID" value="NZ_LR134350.1"/>
</dbReference>
<reference evidence="2 3" key="1">
    <citation type="submission" date="2018-12" db="EMBL/GenBank/DDBJ databases">
        <authorList>
            <consortium name="Pathogen Informatics"/>
        </authorList>
    </citation>
    <scope>NUCLEOTIDE SEQUENCE [LARGE SCALE GENOMIC DNA]</scope>
    <source>
        <strain evidence="2 3">NCTC11636</strain>
    </source>
</reference>
<evidence type="ECO:0000313" key="2">
    <source>
        <dbReference type="EMBL" id="VEG29393.1"/>
    </source>
</evidence>
<dbReference type="Proteomes" id="UP000266895">
    <property type="component" value="Chromosome"/>
</dbReference>
<sequence length="60" mass="6123">MGIDDLKNKAEEALGSEKVESVSDTVLDKAADAAKKVTGGKFDSQVDAARDAADGKLGNA</sequence>
<evidence type="ECO:0000313" key="3">
    <source>
        <dbReference type="Proteomes" id="UP000266895"/>
    </source>
</evidence>
<name>A0A3S4RXP1_9ACTO</name>
<evidence type="ECO:0000256" key="1">
    <source>
        <dbReference type="SAM" id="MobiDB-lite"/>
    </source>
</evidence>
<accession>A0A3S4RXP1</accession>
<keyword evidence="3" id="KW-1185">Reference proteome</keyword>
<dbReference type="KEGG" id="ahw:NCTC11636_02026"/>
<dbReference type="EMBL" id="LR134350">
    <property type="protein sequence ID" value="VEG29393.1"/>
    <property type="molecule type" value="Genomic_DNA"/>
</dbReference>
<protein>
    <recommendedName>
        <fullName evidence="4">MT0933-like antitoxin protein</fullName>
    </recommendedName>
</protein>
<dbReference type="InterPro" id="IPR028037">
    <property type="entry name" value="Antitoxin_Rv0909/MT0933"/>
</dbReference>
<evidence type="ECO:0008006" key="4">
    <source>
        <dbReference type="Google" id="ProtNLM"/>
    </source>
</evidence>
<dbReference type="Pfam" id="PF14013">
    <property type="entry name" value="MT0933_antitox"/>
    <property type="match status" value="1"/>
</dbReference>
<organism evidence="2 3">
    <name type="scientific">Actinomyces howellii</name>
    <dbReference type="NCBI Taxonomy" id="52771"/>
    <lineage>
        <taxon>Bacteria</taxon>
        <taxon>Bacillati</taxon>
        <taxon>Actinomycetota</taxon>
        <taxon>Actinomycetes</taxon>
        <taxon>Actinomycetales</taxon>
        <taxon>Actinomycetaceae</taxon>
        <taxon>Actinomyces</taxon>
    </lineage>
</organism>
<feature type="region of interest" description="Disordered" evidence="1">
    <location>
        <begin position="1"/>
        <end position="22"/>
    </location>
</feature>
<dbReference type="AlphaFoldDB" id="A0A3S4RXP1"/>
<proteinExistence type="predicted"/>
<gene>
    <name evidence="2" type="ORF">NCTC11636_02026</name>
</gene>